<organism evidence="2 3">
    <name type="scientific">Ruminococcus callidus ATCC 27760</name>
    <dbReference type="NCBI Taxonomy" id="411473"/>
    <lineage>
        <taxon>Bacteria</taxon>
        <taxon>Bacillati</taxon>
        <taxon>Bacillota</taxon>
        <taxon>Clostridia</taxon>
        <taxon>Eubacteriales</taxon>
        <taxon>Oscillospiraceae</taxon>
        <taxon>Ruminococcus</taxon>
    </lineage>
</organism>
<comment type="caution">
    <text evidence="2">The sequence shown here is derived from an EMBL/GenBank/DDBJ whole genome shotgun (WGS) entry which is preliminary data.</text>
</comment>
<dbReference type="InterPro" id="IPR023387">
    <property type="entry name" value="DUF1653-like_dom"/>
</dbReference>
<dbReference type="EMBL" id="AWVF01000031">
    <property type="protein sequence ID" value="ERJ97200.1"/>
    <property type="molecule type" value="Genomic_DNA"/>
</dbReference>
<dbReference type="Gene3D" id="2.30.30.320">
    <property type="entry name" value="DUF1653-like domain"/>
    <property type="match status" value="1"/>
</dbReference>
<dbReference type="STRING" id="411473.RUMCAL_00272"/>
<evidence type="ECO:0000259" key="1">
    <source>
        <dbReference type="Pfam" id="PF07866"/>
    </source>
</evidence>
<dbReference type="InterPro" id="IPR037135">
    <property type="entry name" value="DUF1653-like_dom_sf"/>
</dbReference>
<proteinExistence type="predicted"/>
<accession>U2KYM0</accession>
<dbReference type="HOGENOM" id="CLU_1299001_0_0_9"/>
<name>U2KYM0_9FIRM</name>
<dbReference type="eggNOG" id="COG4728">
    <property type="taxonomic scope" value="Bacteria"/>
</dbReference>
<gene>
    <name evidence="2" type="ORF">RUMCAL_00272</name>
</gene>
<dbReference type="Proteomes" id="UP000016662">
    <property type="component" value="Unassembled WGS sequence"/>
</dbReference>
<evidence type="ECO:0000313" key="3">
    <source>
        <dbReference type="Proteomes" id="UP000016662"/>
    </source>
</evidence>
<dbReference type="RefSeq" id="WP_021681877.1">
    <property type="nucleotide sequence ID" value="NZ_KI260389.1"/>
</dbReference>
<dbReference type="AlphaFoldDB" id="U2KYM0"/>
<feature type="domain" description="DUF1653" evidence="1">
    <location>
        <begin position="141"/>
        <end position="201"/>
    </location>
</feature>
<protein>
    <recommendedName>
        <fullName evidence="1">DUF1653 domain-containing protein</fullName>
    </recommendedName>
</protein>
<sequence>MSHKYIDDIKVPIEEEEIQGAGIMYFVAGTTGPRGGDSGHGCRTVIELDDDGSTGMRIVPTLHPARLSQLIRASGIFDKDLGEYVVSETNVANLLRAFQDDYTGVSIQFGGDSELYDLIEGLQFMIDTLKRMARKVCSGQTWRHFKGGLVKIITVANHSESSEPLVIYNCESGTYARPLDMFLSEVDHDRYPDIKQRYRFELVTDQEVNDED</sequence>
<keyword evidence="3" id="KW-1185">Reference proteome</keyword>
<reference evidence="2 3" key="1">
    <citation type="submission" date="2013-07" db="EMBL/GenBank/DDBJ databases">
        <authorList>
            <person name="Weinstock G."/>
            <person name="Sodergren E."/>
            <person name="Wylie T."/>
            <person name="Fulton L."/>
            <person name="Fulton R."/>
            <person name="Fronick C."/>
            <person name="O'Laughlin M."/>
            <person name="Godfrey J."/>
            <person name="Miner T."/>
            <person name="Herter B."/>
            <person name="Appelbaum E."/>
            <person name="Cordes M."/>
            <person name="Lek S."/>
            <person name="Wollam A."/>
            <person name="Pepin K.H."/>
            <person name="Palsikar V.B."/>
            <person name="Mitreva M."/>
            <person name="Wilson R.K."/>
        </authorList>
    </citation>
    <scope>NUCLEOTIDE SEQUENCE [LARGE SCALE GENOMIC DNA]</scope>
    <source>
        <strain evidence="2 3">ATCC 27760</strain>
    </source>
</reference>
<evidence type="ECO:0000313" key="2">
    <source>
        <dbReference type="EMBL" id="ERJ97200.1"/>
    </source>
</evidence>
<dbReference type="Pfam" id="PF07866">
    <property type="entry name" value="DUF1653"/>
    <property type="match status" value="1"/>
</dbReference>